<dbReference type="SMART" id="SM00530">
    <property type="entry name" value="HTH_XRE"/>
    <property type="match status" value="1"/>
</dbReference>
<dbReference type="Gene3D" id="1.10.260.40">
    <property type="entry name" value="lambda repressor-like DNA-binding domains"/>
    <property type="match status" value="1"/>
</dbReference>
<dbReference type="RefSeq" id="WP_239734096.1">
    <property type="nucleotide sequence ID" value="NZ_CP118848.1"/>
</dbReference>
<dbReference type="InterPro" id="IPR001387">
    <property type="entry name" value="Cro/C1-type_HTH"/>
</dbReference>
<name>A0AAX3W0Q6_MAMLE</name>
<dbReference type="SUPFAM" id="SSF47413">
    <property type="entry name" value="lambda repressor-like DNA-binding domains"/>
    <property type="match status" value="1"/>
</dbReference>
<feature type="domain" description="HTH cro/C1-type" evidence="1">
    <location>
        <begin position="9"/>
        <end position="64"/>
    </location>
</feature>
<gene>
    <name evidence="2" type="ORF">PYH69_09735</name>
</gene>
<dbReference type="Pfam" id="PF13443">
    <property type="entry name" value="HTH_26"/>
    <property type="match status" value="1"/>
</dbReference>
<dbReference type="GO" id="GO:0003677">
    <property type="term" value="F:DNA binding"/>
    <property type="evidence" value="ECO:0007669"/>
    <property type="project" value="InterPro"/>
</dbReference>
<evidence type="ECO:0000313" key="2">
    <source>
        <dbReference type="EMBL" id="WHI59037.1"/>
    </source>
</evidence>
<accession>A0AAX3W0Q6</accession>
<organism evidence="2 3">
    <name type="scientific">Mammaliicoccus lentus</name>
    <name type="common">Staphylococcus lentus</name>
    <dbReference type="NCBI Taxonomy" id="42858"/>
    <lineage>
        <taxon>Bacteria</taxon>
        <taxon>Bacillati</taxon>
        <taxon>Bacillota</taxon>
        <taxon>Bacilli</taxon>
        <taxon>Bacillales</taxon>
        <taxon>Staphylococcaceae</taxon>
        <taxon>Mammaliicoccus</taxon>
    </lineage>
</organism>
<protein>
    <submittedName>
        <fullName evidence="2">Helix-turn-helix transcriptional regulator</fullName>
    </submittedName>
</protein>
<dbReference type="Proteomes" id="UP001223261">
    <property type="component" value="Chromosome"/>
</dbReference>
<proteinExistence type="predicted"/>
<dbReference type="EMBL" id="CP118848">
    <property type="protein sequence ID" value="WHI59037.1"/>
    <property type="molecule type" value="Genomic_DNA"/>
</dbReference>
<dbReference type="PROSITE" id="PS50943">
    <property type="entry name" value="HTH_CROC1"/>
    <property type="match status" value="1"/>
</dbReference>
<reference evidence="2" key="1">
    <citation type="journal article" date="2023" name="Antibiotics">
        <title>Prevalence and Molecular Characterization of Methicillin-Resistant Staphylococci (MRS) and Mammaliicocci (MRM) in Dromedary Camels from Algeria: First Detection of SCCmec-mecC Hybrid in Methicillin-Resistant Mammaliicoccus lentus.</title>
        <authorList>
            <person name="Belhout C."/>
            <person name="Boyen F."/>
            <person name="Vereecke N."/>
            <person name="Theuns S."/>
            <person name="Taibi N."/>
            <person name="Stegger M."/>
            <person name="de la Fe-Rodriguez P.Y."/>
            <person name="Bouayad L."/>
            <person name="Elgroud R."/>
            <person name="Butaye P."/>
        </authorList>
    </citation>
    <scope>NUCLEOTIDE SEQUENCE</scope>
    <source>
        <strain evidence="2">7048</strain>
    </source>
</reference>
<dbReference type="CDD" id="cd00093">
    <property type="entry name" value="HTH_XRE"/>
    <property type="match status" value="1"/>
</dbReference>
<evidence type="ECO:0000259" key="1">
    <source>
        <dbReference type="PROSITE" id="PS50943"/>
    </source>
</evidence>
<dbReference type="InterPro" id="IPR010982">
    <property type="entry name" value="Lambda_DNA-bd_dom_sf"/>
</dbReference>
<dbReference type="AlphaFoldDB" id="A0AAX3W0Q6"/>
<evidence type="ECO:0000313" key="3">
    <source>
        <dbReference type="Proteomes" id="UP001223261"/>
    </source>
</evidence>
<sequence length="79" mass="9242">MKDTRYINLKVYLTKKGIKHAEVAKMIGMKPSRFSQKINRNKSDFTIEEASAICSVLRISMDEYFFNNNFSKMRNKVGE</sequence>